<name>A0A6P1CYM3_9NOCA</name>
<evidence type="ECO:0000313" key="3">
    <source>
        <dbReference type="Proteomes" id="UP000471166"/>
    </source>
</evidence>
<dbReference type="EMBL" id="JAAGVB010000088">
    <property type="protein sequence ID" value="NEW36644.1"/>
    <property type="molecule type" value="Genomic_DNA"/>
</dbReference>
<proteinExistence type="predicted"/>
<protein>
    <submittedName>
        <fullName evidence="2">Uncharacterized protein</fullName>
    </submittedName>
</protein>
<comment type="caution">
    <text evidence="2">The sequence shown here is derived from an EMBL/GenBank/DDBJ whole genome shotgun (WGS) entry which is preliminary data.</text>
</comment>
<dbReference type="Proteomes" id="UP000471166">
    <property type="component" value="Unassembled WGS sequence"/>
</dbReference>
<sequence length="208" mass="19735">MKADSAVASGARIGLQAIAAHTVCAGGRARTTTTLAVTGVAGGITPGGIAGPRGVACPAVTITAVGGIPGAALTRTTFVPAALTGPRISAAVAPLIALTRRRRGTVIDATAVTLGRGGAAAVALASGLVAAVVVSALVRAVAGPLVGAAITSLVGAAGASLIGPGSPLIRARTTLIGALISAVGPTADDTAVTATCSQLMSLRLPCHT</sequence>
<dbReference type="RefSeq" id="WP_163848179.1">
    <property type="nucleotide sequence ID" value="NZ_JAAGVB010000088.1"/>
</dbReference>
<evidence type="ECO:0000313" key="2">
    <source>
        <dbReference type="EMBL" id="NEW36644.1"/>
    </source>
</evidence>
<keyword evidence="1" id="KW-1133">Transmembrane helix</keyword>
<organism evidence="2 3">
    <name type="scientific">Nocardia cyriacigeorgica</name>
    <dbReference type="NCBI Taxonomy" id="135487"/>
    <lineage>
        <taxon>Bacteria</taxon>
        <taxon>Bacillati</taxon>
        <taxon>Actinomycetota</taxon>
        <taxon>Actinomycetes</taxon>
        <taxon>Mycobacteriales</taxon>
        <taxon>Nocardiaceae</taxon>
        <taxon>Nocardia</taxon>
    </lineage>
</organism>
<keyword evidence="1" id="KW-0472">Membrane</keyword>
<reference evidence="2 3" key="1">
    <citation type="submission" date="2020-01" db="EMBL/GenBank/DDBJ databases">
        <title>Genetics and antimicrobial susceptibilities of Nocardia species isolated from the soil; a comparison with species isolated from humans.</title>
        <authorList>
            <person name="Carrasco G."/>
            <person name="Monzon S."/>
            <person name="Sansegundo M."/>
            <person name="Garcia E."/>
            <person name="Garrido N."/>
            <person name="Medina M.J."/>
            <person name="Villalon P."/>
            <person name="Ramirez-Arocha A.C."/>
            <person name="Jimenez P."/>
            <person name="Cuesta I."/>
            <person name="Valdezate S."/>
        </authorList>
    </citation>
    <scope>NUCLEOTIDE SEQUENCE [LARGE SCALE GENOMIC DNA]</scope>
    <source>
        <strain evidence="2 3">CNM20110626</strain>
    </source>
</reference>
<dbReference type="AlphaFoldDB" id="A0A6P1CYM3"/>
<accession>A0A6P1CYM3</accession>
<feature type="transmembrane region" description="Helical" evidence="1">
    <location>
        <begin position="144"/>
        <end position="162"/>
    </location>
</feature>
<feature type="transmembrane region" description="Helical" evidence="1">
    <location>
        <begin position="119"/>
        <end position="138"/>
    </location>
</feature>
<keyword evidence="1" id="KW-0812">Transmembrane</keyword>
<evidence type="ECO:0000256" key="1">
    <source>
        <dbReference type="SAM" id="Phobius"/>
    </source>
</evidence>
<gene>
    <name evidence="2" type="ORF">GV791_29395</name>
</gene>